<organism evidence="1 2">
    <name type="scientific">Lithospermum erythrorhizon</name>
    <name type="common">Purple gromwell</name>
    <name type="synonym">Lithospermum officinale var. erythrorhizon</name>
    <dbReference type="NCBI Taxonomy" id="34254"/>
    <lineage>
        <taxon>Eukaryota</taxon>
        <taxon>Viridiplantae</taxon>
        <taxon>Streptophyta</taxon>
        <taxon>Embryophyta</taxon>
        <taxon>Tracheophyta</taxon>
        <taxon>Spermatophyta</taxon>
        <taxon>Magnoliopsida</taxon>
        <taxon>eudicotyledons</taxon>
        <taxon>Gunneridae</taxon>
        <taxon>Pentapetalae</taxon>
        <taxon>asterids</taxon>
        <taxon>lamiids</taxon>
        <taxon>Boraginales</taxon>
        <taxon>Boraginaceae</taxon>
        <taxon>Boraginoideae</taxon>
        <taxon>Lithospermeae</taxon>
        <taxon>Lithospermum</taxon>
    </lineage>
</organism>
<dbReference type="Proteomes" id="UP001454036">
    <property type="component" value="Unassembled WGS sequence"/>
</dbReference>
<gene>
    <name evidence="1" type="ORF">LIER_35131</name>
</gene>
<dbReference type="InterPro" id="IPR011990">
    <property type="entry name" value="TPR-like_helical_dom_sf"/>
</dbReference>
<comment type="caution">
    <text evidence="1">The sequence shown here is derived from an EMBL/GenBank/DDBJ whole genome shotgun (WGS) entry which is preliminary data.</text>
</comment>
<proteinExistence type="predicted"/>
<dbReference type="EMBL" id="BAABME010015175">
    <property type="protein sequence ID" value="GAA0139781.1"/>
    <property type="molecule type" value="Genomic_DNA"/>
</dbReference>
<accession>A0AAV3NLR9</accession>
<evidence type="ECO:0000313" key="2">
    <source>
        <dbReference type="Proteomes" id="UP001454036"/>
    </source>
</evidence>
<dbReference type="SUPFAM" id="SSF48452">
    <property type="entry name" value="TPR-like"/>
    <property type="match status" value="1"/>
</dbReference>
<dbReference type="PANTHER" id="PTHR26312">
    <property type="entry name" value="TETRATRICOPEPTIDE REPEAT PROTEIN 5"/>
    <property type="match status" value="1"/>
</dbReference>
<keyword evidence="2" id="KW-1185">Reference proteome</keyword>
<reference evidence="1 2" key="1">
    <citation type="submission" date="2024-01" db="EMBL/GenBank/DDBJ databases">
        <title>The complete chloroplast genome sequence of Lithospermum erythrorhizon: insights into the phylogenetic relationship among Boraginaceae species and the maternal lineages of purple gromwells.</title>
        <authorList>
            <person name="Okada T."/>
            <person name="Watanabe K."/>
        </authorList>
    </citation>
    <scope>NUCLEOTIDE SEQUENCE [LARGE SCALE GENOMIC DNA]</scope>
</reference>
<dbReference type="PANTHER" id="PTHR26312:SF176">
    <property type="entry name" value="TETRATRICOPEPTIDE-LIKE HELICAL DOMAIN-CONTAINING PROTEIN-RELATED"/>
    <property type="match status" value="1"/>
</dbReference>
<sequence>MRAGIAPLSGECQCVFLPKSFGSYISSIRGYCKKDQNVVFQVFRSSFLRSRKSVRSRLIDIPVSRPQSIKRSCSAVLDESFDRCSREGSSQGFSSSGYEDDEHSFEMNKLSSVTSEPRRSLSRCKTEFEFLEPMMLDISPEPPEWPEREAVLRTSIEQKAKSFDLPFSLRIIKKKQQMDGDLKGLGYSGCCSVKKAISSMVSILVELQSHALQMRGVLVDEDLEIIMGKVQREMKSSFLWLFQQVFSRTPELMIHVMTLLADYSVHSVSDGIAIPYSVKLGSRDELTEWKPKSQSTSSAPTSILFAQNNPDLVKEFQQISDRELRNTGEMSLWNSILVESAKLQLSTRDFVLDNDMIINFVSPMSVELEPDDYTEFHRTDLQYQLGLSLEPNNPLLLCNYAQFLHFVVRDYDRAEQCYKRAIQVAPLDAECLCQYANFLWTIRKDFWCAEERYLEALASEPDNPFYPSKYASFLWNTGGEDTCYPLDAPDENKSLNL</sequence>
<name>A0AAV3NLR9_LITER</name>
<dbReference type="AlphaFoldDB" id="A0AAV3NLR9"/>
<evidence type="ECO:0000313" key="1">
    <source>
        <dbReference type="EMBL" id="GAA0139781.1"/>
    </source>
</evidence>
<dbReference type="Gene3D" id="1.25.40.10">
    <property type="entry name" value="Tetratricopeptide repeat domain"/>
    <property type="match status" value="1"/>
</dbReference>
<protein>
    <submittedName>
        <fullName evidence="1">Uncharacterized protein</fullName>
    </submittedName>
</protein>